<dbReference type="GO" id="GO:0010507">
    <property type="term" value="P:negative regulation of autophagy"/>
    <property type="evidence" value="ECO:0007669"/>
    <property type="project" value="TreeGrafter"/>
</dbReference>
<dbReference type="InterPro" id="IPR006762">
    <property type="entry name" value="Gtr1_RagA"/>
</dbReference>
<evidence type="ECO:0000256" key="1">
    <source>
        <dbReference type="ARBA" id="ARBA00007756"/>
    </source>
</evidence>
<dbReference type="Pfam" id="PF04670">
    <property type="entry name" value="Gtr1_RagA"/>
    <property type="match status" value="1"/>
</dbReference>
<dbReference type="GO" id="GO:0000329">
    <property type="term" value="C:fungal-type vacuole membrane"/>
    <property type="evidence" value="ECO:0007669"/>
    <property type="project" value="TreeGrafter"/>
</dbReference>
<reference evidence="5 6" key="1">
    <citation type="submission" date="2018-11" db="EMBL/GenBank/DDBJ databases">
        <title>Genome sequence of Apiotrichum porosum DSM 27194.</title>
        <authorList>
            <person name="Aliyu H."/>
            <person name="Gorte O."/>
            <person name="Ochsenreither K."/>
        </authorList>
    </citation>
    <scope>NUCLEOTIDE SEQUENCE [LARGE SCALE GENOMIC DNA]</scope>
    <source>
        <strain evidence="5 6">DSM 27194</strain>
    </source>
</reference>
<comment type="caution">
    <text evidence="5">The sequence shown here is derived from an EMBL/GenBank/DDBJ whole genome shotgun (WGS) entry which is preliminary data.</text>
</comment>
<dbReference type="GeneID" id="39584813"/>
<dbReference type="EMBL" id="RSCE01000001">
    <property type="protein sequence ID" value="RSH87754.1"/>
    <property type="molecule type" value="Genomic_DNA"/>
</dbReference>
<dbReference type="InterPro" id="IPR027417">
    <property type="entry name" value="P-loop_NTPase"/>
</dbReference>
<dbReference type="PANTHER" id="PTHR11259">
    <property type="entry name" value="RAS-RELATED GTP BINDING RAG/GTR YEAST"/>
    <property type="match status" value="1"/>
</dbReference>
<dbReference type="OrthoDB" id="10020193at2759"/>
<evidence type="ECO:0000256" key="2">
    <source>
        <dbReference type="ARBA" id="ARBA00022741"/>
    </source>
</evidence>
<dbReference type="SUPFAM" id="SSF52540">
    <property type="entry name" value="P-loop containing nucleoside triphosphate hydrolases"/>
    <property type="match status" value="1"/>
</dbReference>
<dbReference type="Gene3D" id="3.30.450.190">
    <property type="match status" value="1"/>
</dbReference>
<comment type="subunit">
    <text evidence="4">Component of the GSE complex.</text>
</comment>
<evidence type="ECO:0000313" key="5">
    <source>
        <dbReference type="EMBL" id="RSH87754.1"/>
    </source>
</evidence>
<evidence type="ECO:0000256" key="4">
    <source>
        <dbReference type="RuleBase" id="RU367014"/>
    </source>
</evidence>
<dbReference type="AlphaFoldDB" id="A0A427Y9T8"/>
<sequence>MSSASRRKVLLMGKSGSGKTSMRSVIFSNYTAKDTKRLGMTIDVEQSAVRLLGSLVLNLWDCGGQDAFLDNYLLAQRDTIFSNVAVLIYVFDVTSEDWDTDMRYFEDNLVALRENSSDAGVWVLINKMDLIDKEDPKRTKYNERKAEILALDERVSADVSAAGTCRCFPTSIWDESLYRAWSGVIHTLIPNIQLIITHLTFLRDLCGAAEAVVFEGETFLTMAKSGSPLDADPNDYDSTEVTRGYGRLDRERFEKISDIVKSFRKTCQRTGEQFVGFESTFDGCTVVLEPLTKNTFILIVTTDARVQAGFIKYNIWQSQLHFAEFGTFSDFTRKCNVCRTTIKSVPDATYDVKTDDDPSVRAWDDVGIDQATQAVERDKIQDLG</sequence>
<organism evidence="5 6">
    <name type="scientific">Apiotrichum porosum</name>
    <dbReference type="NCBI Taxonomy" id="105984"/>
    <lineage>
        <taxon>Eukaryota</taxon>
        <taxon>Fungi</taxon>
        <taxon>Dikarya</taxon>
        <taxon>Basidiomycota</taxon>
        <taxon>Agaricomycotina</taxon>
        <taxon>Tremellomycetes</taxon>
        <taxon>Trichosporonales</taxon>
        <taxon>Trichosporonaceae</taxon>
        <taxon>Apiotrichum</taxon>
    </lineage>
</organism>
<keyword evidence="6" id="KW-1185">Reference proteome</keyword>
<dbReference type="Proteomes" id="UP000279236">
    <property type="component" value="Unassembled WGS sequence"/>
</dbReference>
<keyword evidence="2 4" id="KW-0547">Nucleotide-binding</keyword>
<dbReference type="STRING" id="105984.A0A427Y9T8"/>
<dbReference type="GO" id="GO:0005634">
    <property type="term" value="C:nucleus"/>
    <property type="evidence" value="ECO:0007669"/>
    <property type="project" value="TreeGrafter"/>
</dbReference>
<proteinExistence type="inferred from homology"/>
<dbReference type="PANTHER" id="PTHR11259:SF1">
    <property type="entry name" value="RAS-RELATED GTP-BINDING PROTEIN"/>
    <property type="match status" value="1"/>
</dbReference>
<gene>
    <name evidence="5" type="primary">GTR1</name>
    <name evidence="5" type="ORF">EHS24_000270</name>
</gene>
<protein>
    <recommendedName>
        <fullName evidence="4">GTP-binding protein</fullName>
    </recommendedName>
</protein>
<comment type="function">
    <text evidence="4">GTPase involved in activation of the TORC1 signaling pathway, which promotes growth and represses autophagy in nutrient-rich conditions.</text>
</comment>
<dbReference type="InterPro" id="IPR039397">
    <property type="entry name" value="RagA/B"/>
</dbReference>
<dbReference type="GO" id="GO:1904263">
    <property type="term" value="P:positive regulation of TORC1 signaling"/>
    <property type="evidence" value="ECO:0007669"/>
    <property type="project" value="TreeGrafter"/>
</dbReference>
<dbReference type="FunFam" id="3.40.50.300:FF:000488">
    <property type="entry name" value="Small monomeric GTPase (Gtr1)"/>
    <property type="match status" value="1"/>
</dbReference>
<accession>A0A427Y9T8</accession>
<dbReference type="Gene3D" id="3.40.50.300">
    <property type="entry name" value="P-loop containing nucleotide triphosphate hydrolases"/>
    <property type="match status" value="1"/>
</dbReference>
<dbReference type="RefSeq" id="XP_028479962.1">
    <property type="nucleotide sequence ID" value="XM_028616105.1"/>
</dbReference>
<dbReference type="GO" id="GO:0003924">
    <property type="term" value="F:GTPase activity"/>
    <property type="evidence" value="ECO:0007669"/>
    <property type="project" value="UniProtKB-UniRule"/>
</dbReference>
<dbReference type="GO" id="GO:1990131">
    <property type="term" value="C:Gtr1-Gtr2 GTPase complex"/>
    <property type="evidence" value="ECO:0007669"/>
    <property type="project" value="UniProtKB-UniRule"/>
</dbReference>
<evidence type="ECO:0000256" key="3">
    <source>
        <dbReference type="ARBA" id="ARBA00023134"/>
    </source>
</evidence>
<evidence type="ECO:0000313" key="6">
    <source>
        <dbReference type="Proteomes" id="UP000279236"/>
    </source>
</evidence>
<dbReference type="GO" id="GO:0009267">
    <property type="term" value="P:cellular response to starvation"/>
    <property type="evidence" value="ECO:0007669"/>
    <property type="project" value="TreeGrafter"/>
</dbReference>
<dbReference type="GO" id="GO:0005525">
    <property type="term" value="F:GTP binding"/>
    <property type="evidence" value="ECO:0007669"/>
    <property type="project" value="UniProtKB-UniRule"/>
</dbReference>
<comment type="similarity">
    <text evidence="1 4">Belongs to the GTR/RAG GTP-binding protein family.</text>
</comment>
<name>A0A427Y9T8_9TREE</name>
<keyword evidence="3 4" id="KW-0342">GTP-binding</keyword>
<dbReference type="CDD" id="cd11384">
    <property type="entry name" value="RagA_like"/>
    <property type="match status" value="1"/>
</dbReference>